<dbReference type="PROSITE" id="PS50112">
    <property type="entry name" value="PAS"/>
    <property type="match status" value="1"/>
</dbReference>
<dbReference type="Pfam" id="PF00989">
    <property type="entry name" value="PAS"/>
    <property type="match status" value="1"/>
</dbReference>
<evidence type="ECO:0000313" key="3">
    <source>
        <dbReference type="Proteomes" id="UP001281203"/>
    </source>
</evidence>
<name>A0ABU3X2N7_9EURY</name>
<keyword evidence="3" id="KW-1185">Reference proteome</keyword>
<dbReference type="Proteomes" id="UP001281203">
    <property type="component" value="Unassembled WGS sequence"/>
</dbReference>
<gene>
    <name evidence="2" type="ORF">F8E02_09965</name>
</gene>
<protein>
    <submittedName>
        <fullName evidence="2">PAS domain-containing protein</fullName>
    </submittedName>
</protein>
<dbReference type="Gene3D" id="3.30.450.20">
    <property type="entry name" value="PAS domain"/>
    <property type="match status" value="2"/>
</dbReference>
<evidence type="ECO:0000259" key="1">
    <source>
        <dbReference type="PROSITE" id="PS50112"/>
    </source>
</evidence>
<accession>A0ABU3X2N7</accession>
<feature type="domain" description="PAS" evidence="1">
    <location>
        <begin position="54"/>
        <end position="102"/>
    </location>
</feature>
<sequence>MYTWGNEHIIRGAAGMDCNRTGSRKSELEQVAGILLYYDSCCAQGKSRVAAGSVRDLLALLLERLDDGIVVIGPDQTVAWVNDAMEGLFGVSRYETIGMNAVEFVSRCISPCLLEGETLKEDFIVSCFFDEAIPARRYCIARTRERRVWVEYSSTVIPDGPGRGARLDTYHISPDCSRGEAGLQDCRRLYGVLAAVSSDPVISLDPDLMIMSASPPVRHLLGYDPDSLPGLHLSSIMASDSVVEFQKACFRGRASDGEMGLERPAGDMRSMEVTFLDAQNRPVAAVVAFLPVDDGEGGFAGIVAAVHDGAGGDLRHGVCAQLDENIEHLACLGDRIKNPLAVILGLAGLEDGEVARKIADQARIIDGVLTELDRGYVASLSVREFLRKHYGLKGDDRPGASDDSSIDRR</sequence>
<comment type="caution">
    <text evidence="2">The sequence shown here is derived from an EMBL/GenBank/DDBJ whole genome shotgun (WGS) entry which is preliminary data.</text>
</comment>
<dbReference type="Pfam" id="PF13426">
    <property type="entry name" value="PAS_9"/>
    <property type="match status" value="1"/>
</dbReference>
<organism evidence="2 3">
    <name type="scientific">Methanoculleus caldifontis</name>
    <dbReference type="NCBI Taxonomy" id="2651577"/>
    <lineage>
        <taxon>Archaea</taxon>
        <taxon>Methanobacteriati</taxon>
        <taxon>Methanobacteriota</taxon>
        <taxon>Stenosarchaea group</taxon>
        <taxon>Methanomicrobia</taxon>
        <taxon>Methanomicrobiales</taxon>
        <taxon>Methanomicrobiaceae</taxon>
        <taxon>Methanoculleus</taxon>
    </lineage>
</organism>
<dbReference type="InterPro" id="IPR000014">
    <property type="entry name" value="PAS"/>
</dbReference>
<dbReference type="SMART" id="SM00091">
    <property type="entry name" value="PAS"/>
    <property type="match status" value="2"/>
</dbReference>
<dbReference type="SUPFAM" id="SSF55785">
    <property type="entry name" value="PYP-like sensor domain (PAS domain)"/>
    <property type="match status" value="2"/>
</dbReference>
<dbReference type="InterPro" id="IPR013767">
    <property type="entry name" value="PAS_fold"/>
</dbReference>
<dbReference type="EMBL" id="WBKO01000002">
    <property type="protein sequence ID" value="MDV2482318.1"/>
    <property type="molecule type" value="Genomic_DNA"/>
</dbReference>
<dbReference type="CDD" id="cd00130">
    <property type="entry name" value="PAS"/>
    <property type="match status" value="2"/>
</dbReference>
<dbReference type="InterPro" id="IPR035965">
    <property type="entry name" value="PAS-like_dom_sf"/>
</dbReference>
<proteinExistence type="predicted"/>
<evidence type="ECO:0000313" key="2">
    <source>
        <dbReference type="EMBL" id="MDV2482318.1"/>
    </source>
</evidence>
<reference evidence="2 3" key="1">
    <citation type="submission" date="2019-10" db="EMBL/GenBank/DDBJ databases">
        <title>Isolation and characterization of Methanoculleus sp. Wushi-C6 from a hot spring well.</title>
        <authorList>
            <person name="Chen S.-C."/>
            <person name="Lan Z.-H."/>
            <person name="You Y.-T."/>
            <person name="Lai M.-C."/>
        </authorList>
    </citation>
    <scope>NUCLEOTIDE SEQUENCE [LARGE SCALE GENOMIC DNA]</scope>
    <source>
        <strain evidence="2 3">Wushi-C6</strain>
    </source>
</reference>